<dbReference type="Proteomes" id="UP001157138">
    <property type="component" value="Unassembled WGS sequence"/>
</dbReference>
<comment type="caution">
    <text evidence="1">The sequence shown here is derived from an EMBL/GenBank/DDBJ whole genome shotgun (WGS) entry which is preliminary data.</text>
</comment>
<organism evidence="1 2">
    <name type="scientific">Vibrio zhanjiangensis</name>
    <dbReference type="NCBI Taxonomy" id="1046128"/>
    <lineage>
        <taxon>Bacteria</taxon>
        <taxon>Pseudomonadati</taxon>
        <taxon>Pseudomonadota</taxon>
        <taxon>Gammaproteobacteria</taxon>
        <taxon>Vibrionales</taxon>
        <taxon>Vibrionaceae</taxon>
        <taxon>Vibrio</taxon>
    </lineage>
</organism>
<evidence type="ECO:0000313" key="2">
    <source>
        <dbReference type="Proteomes" id="UP001157138"/>
    </source>
</evidence>
<dbReference type="InterPro" id="IPR044922">
    <property type="entry name" value="DUF2063_N_sf"/>
</dbReference>
<keyword evidence="2" id="KW-1185">Reference proteome</keyword>
<proteinExistence type="predicted"/>
<gene>
    <name evidence="1" type="ORF">GCM10007938_09400</name>
</gene>
<reference evidence="2" key="1">
    <citation type="journal article" date="2019" name="Int. J. Syst. Evol. Microbiol.">
        <title>The Global Catalogue of Microorganisms (GCM) 10K type strain sequencing project: providing services to taxonomists for standard genome sequencing and annotation.</title>
        <authorList>
            <consortium name="The Broad Institute Genomics Platform"/>
            <consortium name="The Broad Institute Genome Sequencing Center for Infectious Disease"/>
            <person name="Wu L."/>
            <person name="Ma J."/>
        </authorList>
    </citation>
    <scope>NUCLEOTIDE SEQUENCE [LARGE SCALE GENOMIC DNA]</scope>
    <source>
        <strain evidence="2">NBRC 108723</strain>
    </source>
</reference>
<dbReference type="RefSeq" id="WP_284191077.1">
    <property type="nucleotide sequence ID" value="NZ_BSPW01000021.1"/>
</dbReference>
<dbReference type="Gene3D" id="1.10.150.690">
    <property type="entry name" value="DUF2063"/>
    <property type="match status" value="1"/>
</dbReference>
<evidence type="ECO:0000313" key="1">
    <source>
        <dbReference type="EMBL" id="GLT17163.1"/>
    </source>
</evidence>
<name>A0ABQ6EVF0_9VIBR</name>
<dbReference type="EMBL" id="BSPW01000021">
    <property type="protein sequence ID" value="GLT17163.1"/>
    <property type="molecule type" value="Genomic_DNA"/>
</dbReference>
<accession>A0ABQ6EVF0</accession>
<protein>
    <submittedName>
        <fullName evidence="1">DUF2063 domain-containing protein</fullName>
    </submittedName>
</protein>
<sequence>MLNPPSQMQLQTQRLATMIRLPSKQSTECRYSEFIRDNVLAVVTTTFPLFYAQFSHQQLACMLDGFMAKHGAFEAEFHQIATEFVRFLQKEQSNSTDFVSPQQLALLEYEWVTFCVEIDANSSKITDFNSKDDSLQLNPTLKLTQVPFLVHQDSVTFLTSDRHLVFYGVFRNQEHHIVSQRLRNIDLALIQLLIEQPDLTPAQLQQVVNQKNIHFNVIEWVQHFSELGLINRQFLGE</sequence>